<dbReference type="GO" id="GO:0046872">
    <property type="term" value="F:metal ion binding"/>
    <property type="evidence" value="ECO:0007669"/>
    <property type="project" value="UniProtKB-KW"/>
</dbReference>
<dbReference type="AlphaFoldDB" id="A0A0D7B075"/>
<evidence type="ECO:0000313" key="7">
    <source>
        <dbReference type="EMBL" id="KIY63610.1"/>
    </source>
</evidence>
<dbReference type="Proteomes" id="UP000054007">
    <property type="component" value="Unassembled WGS sequence"/>
</dbReference>
<comment type="similarity">
    <text evidence="1 5">Belongs to the PP2C family.</text>
</comment>
<evidence type="ECO:0000256" key="4">
    <source>
        <dbReference type="ARBA" id="ARBA00022912"/>
    </source>
</evidence>
<proteinExistence type="inferred from homology"/>
<evidence type="ECO:0000256" key="2">
    <source>
        <dbReference type="ARBA" id="ARBA00022723"/>
    </source>
</evidence>
<evidence type="ECO:0000256" key="1">
    <source>
        <dbReference type="ARBA" id="ARBA00006702"/>
    </source>
</evidence>
<name>A0A0D7B075_9AGAR</name>
<dbReference type="InterPro" id="IPR001932">
    <property type="entry name" value="PPM-type_phosphatase-like_dom"/>
</dbReference>
<accession>A0A0D7B075</accession>
<evidence type="ECO:0000256" key="3">
    <source>
        <dbReference type="ARBA" id="ARBA00022801"/>
    </source>
</evidence>
<dbReference type="InterPro" id="IPR036457">
    <property type="entry name" value="PPM-type-like_dom_sf"/>
</dbReference>
<evidence type="ECO:0000256" key="5">
    <source>
        <dbReference type="RuleBase" id="RU003465"/>
    </source>
</evidence>
<dbReference type="GO" id="GO:0004722">
    <property type="term" value="F:protein serine/threonine phosphatase activity"/>
    <property type="evidence" value="ECO:0007669"/>
    <property type="project" value="InterPro"/>
</dbReference>
<dbReference type="InterPro" id="IPR015655">
    <property type="entry name" value="PP2C"/>
</dbReference>
<gene>
    <name evidence="7" type="ORF">CYLTODRAFT_425947</name>
</gene>
<keyword evidence="4 5" id="KW-0904">Protein phosphatase</keyword>
<protein>
    <submittedName>
        <fullName evidence="7">Protein serine/threonine phosphatase 2C</fullName>
    </submittedName>
</protein>
<dbReference type="PROSITE" id="PS01032">
    <property type="entry name" value="PPM_1"/>
    <property type="match status" value="1"/>
</dbReference>
<dbReference type="CDD" id="cd00143">
    <property type="entry name" value="PP2Cc"/>
    <property type="match status" value="1"/>
</dbReference>
<dbReference type="PANTHER" id="PTHR13832:SF837">
    <property type="entry name" value="PROTEIN PHOSPHATASE 2C-LIKE DOMAIN-CONTAINING PROTEIN 1"/>
    <property type="match status" value="1"/>
</dbReference>
<evidence type="ECO:0000313" key="8">
    <source>
        <dbReference type="Proteomes" id="UP000054007"/>
    </source>
</evidence>
<dbReference type="STRING" id="1314674.A0A0D7B075"/>
<keyword evidence="3 5" id="KW-0378">Hydrolase</keyword>
<dbReference type="OrthoDB" id="10264738at2759"/>
<dbReference type="SUPFAM" id="SSF81606">
    <property type="entry name" value="PP2C-like"/>
    <property type="match status" value="1"/>
</dbReference>
<dbReference type="Gene3D" id="3.60.40.10">
    <property type="entry name" value="PPM-type phosphatase domain"/>
    <property type="match status" value="1"/>
</dbReference>
<sequence>MTHDFTKRGSNAVSQPMTVADGVNTFGILNQRPSTPMSYQIGVYEEQGCRPTMEDTHAFIVDLDGVRGQGYFGVFDGHGNKEVAEWCGSHFQDHFLSAIHKDRNRGAEEILSDAFKSADDALQELSEKSDKVAESGSTAVVAFLRMEDANGKQAVFAPSPQDKPPVSPPASARPVLYCANAGDARAVISRKGRAQRLTQDHKATDKDEQSRIRNAGGIVFRGRVFGTLAISRSLGDHLSYEGLHLKELVIGTPFVSRTPLEDSDEFCIIACDGLWDEVSDQEAVDAIKDIKSAQEASELLVALALEKGSTDNCTVMVVRFKDFLSPAQLAIQAAQDYLALSTIA</sequence>
<dbReference type="InterPro" id="IPR000222">
    <property type="entry name" value="PP2C_BS"/>
</dbReference>
<evidence type="ECO:0000259" key="6">
    <source>
        <dbReference type="PROSITE" id="PS51746"/>
    </source>
</evidence>
<keyword evidence="2" id="KW-0479">Metal-binding</keyword>
<feature type="domain" description="PPM-type phosphatase" evidence="6">
    <location>
        <begin position="40"/>
        <end position="320"/>
    </location>
</feature>
<dbReference type="SMART" id="SM00332">
    <property type="entry name" value="PP2Cc"/>
    <property type="match status" value="1"/>
</dbReference>
<dbReference type="Pfam" id="PF00481">
    <property type="entry name" value="PP2C"/>
    <property type="match status" value="1"/>
</dbReference>
<reference evidence="7 8" key="1">
    <citation type="journal article" date="2015" name="Fungal Genet. Biol.">
        <title>Evolution of novel wood decay mechanisms in Agaricales revealed by the genome sequences of Fistulina hepatica and Cylindrobasidium torrendii.</title>
        <authorList>
            <person name="Floudas D."/>
            <person name="Held B.W."/>
            <person name="Riley R."/>
            <person name="Nagy L.G."/>
            <person name="Koehler G."/>
            <person name="Ransdell A.S."/>
            <person name="Younus H."/>
            <person name="Chow J."/>
            <person name="Chiniquy J."/>
            <person name="Lipzen A."/>
            <person name="Tritt A."/>
            <person name="Sun H."/>
            <person name="Haridas S."/>
            <person name="LaButti K."/>
            <person name="Ohm R.A."/>
            <person name="Kues U."/>
            <person name="Blanchette R.A."/>
            <person name="Grigoriev I.V."/>
            <person name="Minto R.E."/>
            <person name="Hibbett D.S."/>
        </authorList>
    </citation>
    <scope>NUCLEOTIDE SEQUENCE [LARGE SCALE GENOMIC DNA]</scope>
    <source>
        <strain evidence="7 8">FP15055 ss-10</strain>
    </source>
</reference>
<keyword evidence="8" id="KW-1185">Reference proteome</keyword>
<organism evidence="7 8">
    <name type="scientific">Cylindrobasidium torrendii FP15055 ss-10</name>
    <dbReference type="NCBI Taxonomy" id="1314674"/>
    <lineage>
        <taxon>Eukaryota</taxon>
        <taxon>Fungi</taxon>
        <taxon>Dikarya</taxon>
        <taxon>Basidiomycota</taxon>
        <taxon>Agaricomycotina</taxon>
        <taxon>Agaricomycetes</taxon>
        <taxon>Agaricomycetidae</taxon>
        <taxon>Agaricales</taxon>
        <taxon>Marasmiineae</taxon>
        <taxon>Physalacriaceae</taxon>
        <taxon>Cylindrobasidium</taxon>
    </lineage>
</organism>
<dbReference type="EMBL" id="KN880684">
    <property type="protein sequence ID" value="KIY63610.1"/>
    <property type="molecule type" value="Genomic_DNA"/>
</dbReference>
<dbReference type="PROSITE" id="PS51746">
    <property type="entry name" value="PPM_2"/>
    <property type="match status" value="1"/>
</dbReference>
<dbReference type="PANTHER" id="PTHR13832">
    <property type="entry name" value="PROTEIN PHOSPHATASE 2C"/>
    <property type="match status" value="1"/>
</dbReference>